<proteinExistence type="predicted"/>
<dbReference type="PANTHER" id="PTHR31485">
    <property type="entry name" value="PEPTIDYL SERINE ALPHA-GALACTOSYLTRANSFERASE"/>
    <property type="match status" value="1"/>
</dbReference>
<comment type="caution">
    <text evidence="2">The sequence shown here is derived from an EMBL/GenBank/DDBJ whole genome shotgun (WGS) entry which is preliminary data.</text>
</comment>
<evidence type="ECO:0000313" key="2">
    <source>
        <dbReference type="EMBL" id="KAL3796724.1"/>
    </source>
</evidence>
<sequence length="543" mass="59478">MGRRTIANASPARALASALASLLAVAWVASLFRLAIRLHRLDLGGGGGGVGRLGEDDRRVRGGSEDVHVVFSTDCSGYQHWQSIASYYSLRRAGHAGSITRIVSGCTREREGEIRSELRYLGAGGRSSSSSSSSSSLSLGLHFTPSHALGGGRYKYSNKPGGMLDWIVNRTTTTTGASDGSSEVVALVDPDMLAMRPVVSGLGEGLTPRPVDGEGYRDLVEYVDDRGNVALLRRGGLPPLPPRVADGIAAGQHFGLGGMWASAGTNRAGPDFRDFDLTSVCGKGSPCLNVPRDDGAAHTTRELADASYAAGPIYIATTGDWFALLHRWYDFTPRVHAQYPKLLAEMFAFAMAAADMRLKFALSSSYMVSDPHTMSMTESWMWIDEYGEAVQPTNAEGNKEDRRGKSLRRVCEGSTPDSLPIVTTRRMENYGYGNYRNRRRRNRHDGVKAALPTFLHYCQNYKLANHTFAKRKVPHDFFRCDGSLLAFDVSAMVKELDSIEDDVALSSIDRKRRTRTGFMLCHIIPLMNMALIDYKRDVCEKKA</sequence>
<dbReference type="Proteomes" id="UP001530315">
    <property type="component" value="Unassembled WGS sequence"/>
</dbReference>
<reference evidence="2 3" key="1">
    <citation type="submission" date="2024-10" db="EMBL/GenBank/DDBJ databases">
        <title>Updated reference genomes for cyclostephanoid diatoms.</title>
        <authorList>
            <person name="Roberts W.R."/>
            <person name="Alverson A.J."/>
        </authorList>
    </citation>
    <scope>NUCLEOTIDE SEQUENCE [LARGE SCALE GENOMIC DNA]</scope>
    <source>
        <strain evidence="2 3">AJA276-08</strain>
    </source>
</reference>
<organism evidence="2 3">
    <name type="scientific">Stephanodiscus triporus</name>
    <dbReference type="NCBI Taxonomy" id="2934178"/>
    <lineage>
        <taxon>Eukaryota</taxon>
        <taxon>Sar</taxon>
        <taxon>Stramenopiles</taxon>
        <taxon>Ochrophyta</taxon>
        <taxon>Bacillariophyta</taxon>
        <taxon>Coscinodiscophyceae</taxon>
        <taxon>Thalassiosirophycidae</taxon>
        <taxon>Stephanodiscales</taxon>
        <taxon>Stephanodiscaceae</taxon>
        <taxon>Stephanodiscus</taxon>
    </lineage>
</organism>
<evidence type="ECO:0000256" key="1">
    <source>
        <dbReference type="SAM" id="MobiDB-lite"/>
    </source>
</evidence>
<protein>
    <recommendedName>
        <fullName evidence="4">Protein xylosyltransferase</fullName>
    </recommendedName>
</protein>
<accession>A0ABD3QA03</accession>
<dbReference type="AlphaFoldDB" id="A0ABD3QA03"/>
<evidence type="ECO:0000313" key="3">
    <source>
        <dbReference type="Proteomes" id="UP001530315"/>
    </source>
</evidence>
<name>A0ABD3QA03_9STRA</name>
<dbReference type="InterPro" id="IPR044845">
    <property type="entry name" value="HPAT/SRGT1-like"/>
</dbReference>
<dbReference type="EMBL" id="JALLAZ020000378">
    <property type="protein sequence ID" value="KAL3796724.1"/>
    <property type="molecule type" value="Genomic_DNA"/>
</dbReference>
<keyword evidence="3" id="KW-1185">Reference proteome</keyword>
<gene>
    <name evidence="2" type="ORF">ACHAW5_010382</name>
</gene>
<feature type="region of interest" description="Disordered" evidence="1">
    <location>
        <begin position="392"/>
        <end position="414"/>
    </location>
</feature>
<dbReference type="PANTHER" id="PTHR31485:SF7">
    <property type="entry name" value="PEPTIDYL SERINE ALPHA-GALACTOSYLTRANSFERASE"/>
    <property type="match status" value="1"/>
</dbReference>
<evidence type="ECO:0008006" key="4">
    <source>
        <dbReference type="Google" id="ProtNLM"/>
    </source>
</evidence>